<gene>
    <name evidence="2" type="ORF">SLS56_009613</name>
</gene>
<dbReference type="EMBL" id="JAJVDC020000167">
    <property type="protein sequence ID" value="KAL1620491.1"/>
    <property type="molecule type" value="Genomic_DNA"/>
</dbReference>
<keyword evidence="1" id="KW-0175">Coiled coil</keyword>
<proteinExistence type="predicted"/>
<evidence type="ECO:0000256" key="1">
    <source>
        <dbReference type="SAM" id="Coils"/>
    </source>
</evidence>
<reference evidence="2 3" key="1">
    <citation type="submission" date="2024-02" db="EMBL/GenBank/DDBJ databases">
        <title>De novo assembly and annotation of 12 fungi associated with fruit tree decline syndrome in Ontario, Canada.</title>
        <authorList>
            <person name="Sulman M."/>
            <person name="Ellouze W."/>
            <person name="Ilyukhin E."/>
        </authorList>
    </citation>
    <scope>NUCLEOTIDE SEQUENCE [LARGE SCALE GENOMIC DNA]</scope>
    <source>
        <strain evidence="2 3">M1-105</strain>
    </source>
</reference>
<dbReference type="Proteomes" id="UP001521116">
    <property type="component" value="Unassembled WGS sequence"/>
</dbReference>
<comment type="caution">
    <text evidence="2">The sequence shown here is derived from an EMBL/GenBank/DDBJ whole genome shotgun (WGS) entry which is preliminary data.</text>
</comment>
<evidence type="ECO:0000313" key="2">
    <source>
        <dbReference type="EMBL" id="KAL1620491.1"/>
    </source>
</evidence>
<organism evidence="2 3">
    <name type="scientific">Neofusicoccum ribis</name>
    <dbReference type="NCBI Taxonomy" id="45134"/>
    <lineage>
        <taxon>Eukaryota</taxon>
        <taxon>Fungi</taxon>
        <taxon>Dikarya</taxon>
        <taxon>Ascomycota</taxon>
        <taxon>Pezizomycotina</taxon>
        <taxon>Dothideomycetes</taxon>
        <taxon>Dothideomycetes incertae sedis</taxon>
        <taxon>Botryosphaeriales</taxon>
        <taxon>Botryosphaeriaceae</taxon>
        <taxon>Neofusicoccum</taxon>
    </lineage>
</organism>
<accession>A0ABR3SGQ1</accession>
<protein>
    <submittedName>
        <fullName evidence="2">Uncharacterized protein</fullName>
    </submittedName>
</protein>
<feature type="coiled-coil region" evidence="1">
    <location>
        <begin position="1"/>
        <end position="42"/>
    </location>
</feature>
<keyword evidence="3" id="KW-1185">Reference proteome</keyword>
<evidence type="ECO:0000313" key="3">
    <source>
        <dbReference type="Proteomes" id="UP001521116"/>
    </source>
</evidence>
<name>A0ABR3SGQ1_9PEZI</name>
<sequence>MAQIEAELSQKRQVLTQTEDEIKRLEEDLRTEKDSETDEKKRKYAEFMEKPEGGTALNNGTYLPEKLDNVIHFLEKTITSVECDLSFYRNRRTEINSLLDAATRASLPFHRFTLEEIETLGVLDLMIDVDIQWGMSVGEWDPDGGSSCDNAFRSMIRKAEQAGSQSPP</sequence>